<protein>
    <submittedName>
        <fullName evidence="2">Uncharacterized protein</fullName>
    </submittedName>
</protein>
<accession>V5CZB5</accession>
<proteinExistence type="predicted"/>
<evidence type="ECO:0000256" key="1">
    <source>
        <dbReference type="SAM" id="MobiDB-lite"/>
    </source>
</evidence>
<dbReference type="VEuPathDB" id="TriTrypDB:TCDM_11926"/>
<name>V5CZB5_TRYCR</name>
<dbReference type="AlphaFoldDB" id="V5CZB5"/>
<evidence type="ECO:0000313" key="2">
    <source>
        <dbReference type="EMBL" id="ESS60541.1"/>
    </source>
</evidence>
<feature type="region of interest" description="Disordered" evidence="1">
    <location>
        <begin position="77"/>
        <end position="97"/>
    </location>
</feature>
<comment type="caution">
    <text evidence="2">The sequence shown here is derived from an EMBL/GenBank/DDBJ whole genome shotgun (WGS) entry which is preliminary data.</text>
</comment>
<evidence type="ECO:0000313" key="3">
    <source>
        <dbReference type="Proteomes" id="UP000017861"/>
    </source>
</evidence>
<reference evidence="2 3" key="1">
    <citation type="journal article" date="2014" name="Genome Announc.">
        <title>Trypanosoma cruzi Clone Dm28c Draft Genome Sequence.</title>
        <authorList>
            <person name="Grisard E.C."/>
            <person name="Teixeira S.M."/>
            <person name="de Almeida L.G."/>
            <person name="Stoco P.H."/>
            <person name="Gerber A.L."/>
            <person name="Talavera-Lopez C."/>
            <person name="Lima O.C."/>
            <person name="Andersson B."/>
            <person name="de Vasconcelos A.T."/>
        </authorList>
    </citation>
    <scope>NUCLEOTIDE SEQUENCE [LARGE SCALE GENOMIC DNA]</scope>
    <source>
        <strain evidence="2 3">Dm28c</strain>
    </source>
</reference>
<organism evidence="2 3">
    <name type="scientific">Trypanosoma cruzi Dm28c</name>
    <dbReference type="NCBI Taxonomy" id="1416333"/>
    <lineage>
        <taxon>Eukaryota</taxon>
        <taxon>Discoba</taxon>
        <taxon>Euglenozoa</taxon>
        <taxon>Kinetoplastea</taxon>
        <taxon>Metakinetoplastina</taxon>
        <taxon>Trypanosomatida</taxon>
        <taxon>Trypanosomatidae</taxon>
        <taxon>Trypanosoma</taxon>
        <taxon>Schizotrypanum</taxon>
    </lineage>
</organism>
<dbReference type="Proteomes" id="UP000017861">
    <property type="component" value="Unassembled WGS sequence"/>
</dbReference>
<sequence>MLGFCGSLSLPSLLLPLDPVTRRRLCVRGAITAAARESIQICVCVLLVLSEPSNFTVAIRVWLLAFLACLCSRNGEYSSNSGNTSDTSVRSRAEHPRKVLEKKRVCKGRHGEPPHKENRNNNNTAIHGGSQTHTHMQAEIHHSATPFKVLPKQSASDTVIRHTLPVHRRGNDADTKELPAQTWAAPIHSTVTRYSLSRSIPRPVSKGLGKHQSTK</sequence>
<gene>
    <name evidence="2" type="ORF">TCDM_11926</name>
</gene>
<dbReference type="EMBL" id="AYLP01000450">
    <property type="protein sequence ID" value="ESS60541.1"/>
    <property type="molecule type" value="Genomic_DNA"/>
</dbReference>
<feature type="compositionally biased region" description="Polar residues" evidence="1">
    <location>
        <begin position="77"/>
        <end position="88"/>
    </location>
</feature>